<reference evidence="1" key="1">
    <citation type="journal article" date="2021" name="New Phytol.">
        <title>Evolutionary innovations through gain and loss of genes in the ectomycorrhizal Boletales.</title>
        <authorList>
            <person name="Wu G."/>
            <person name="Miyauchi S."/>
            <person name="Morin E."/>
            <person name="Kuo A."/>
            <person name="Drula E."/>
            <person name="Varga T."/>
            <person name="Kohler A."/>
            <person name="Feng B."/>
            <person name="Cao Y."/>
            <person name="Lipzen A."/>
            <person name="Daum C."/>
            <person name="Hundley H."/>
            <person name="Pangilinan J."/>
            <person name="Johnson J."/>
            <person name="Barry K."/>
            <person name="LaButti K."/>
            <person name="Ng V."/>
            <person name="Ahrendt S."/>
            <person name="Min B."/>
            <person name="Choi I.G."/>
            <person name="Park H."/>
            <person name="Plett J.M."/>
            <person name="Magnuson J."/>
            <person name="Spatafora J.W."/>
            <person name="Nagy L.G."/>
            <person name="Henrissat B."/>
            <person name="Grigoriev I.V."/>
            <person name="Yang Z.L."/>
            <person name="Xu J."/>
            <person name="Martin F.M."/>
        </authorList>
    </citation>
    <scope>NUCLEOTIDE SEQUENCE</scope>
    <source>
        <strain evidence="1">KUC20120723A-06</strain>
    </source>
</reference>
<accession>A0ACB8BWX3</accession>
<name>A0ACB8BWX3_9AGAM</name>
<keyword evidence="2" id="KW-1185">Reference proteome</keyword>
<sequence>MVSATSQHPRSSSSTIVGSIQKIAEDIVAQCGLGMKDEMTSSHSYPGHSPVTITLPEPQSLLPVLLSLGAKSEWAQEIDQAYRRRASELRQGSEAAVSRLCSDLVWHPSLNASGFQEKVISVFSELYRKRLGECSEDVLRLVKDRIFVKGQTATTPVTRSQKPPTPFNQEYVPLLEHYFDENPFPTRADKDFLAKKSGMEYRQIHVWFQNRRNRTKKEGKVLKKKPMSEGATLPLDDLYARMEKYIVPEDRRVKVVDSDEVVSPFLVFSYNLRRPSSPVEADVQNVLDGPAPSHAFPSTYPPVCEYNPFPCKDGVHHFEAPQPQWLRRSSSAPATRPPAMPMSDFIEKFSQLHVRDGSGNRSRQNVQTTTTILHTEANSFAASLTFTVISPPAPHPAFIPRSALTPASLAHPLPAVAAPTSRLHVFNTPSPQSRPVTLVPIAETETPTRKKAGRRKVAALPRRVPQGTSIAHRGVTPAVSEASLSSPSPSSSSRSPSFDSESGHSRMFSTVSSSSDSSSRVTTPVSSSPSLPAQIFSPSLSLPGFSFDLPSNMGDLFGDSVHGSPSPVEGLQLDFQSSIFGHSGIVKPPSFNFSRGIYPVSSLVTMRS</sequence>
<evidence type="ECO:0000313" key="1">
    <source>
        <dbReference type="EMBL" id="KAH7930420.1"/>
    </source>
</evidence>
<gene>
    <name evidence="1" type="ORF">BV22DRAFT_1000695</name>
</gene>
<protein>
    <submittedName>
        <fullName evidence="1">Uncharacterized protein</fullName>
    </submittedName>
</protein>
<comment type="caution">
    <text evidence="1">The sequence shown here is derived from an EMBL/GenBank/DDBJ whole genome shotgun (WGS) entry which is preliminary data.</text>
</comment>
<dbReference type="Proteomes" id="UP000790709">
    <property type="component" value="Unassembled WGS sequence"/>
</dbReference>
<dbReference type="EMBL" id="MU266332">
    <property type="protein sequence ID" value="KAH7930420.1"/>
    <property type="molecule type" value="Genomic_DNA"/>
</dbReference>
<proteinExistence type="predicted"/>
<evidence type="ECO:0000313" key="2">
    <source>
        <dbReference type="Proteomes" id="UP000790709"/>
    </source>
</evidence>
<organism evidence="1 2">
    <name type="scientific">Leucogyrophana mollusca</name>
    <dbReference type="NCBI Taxonomy" id="85980"/>
    <lineage>
        <taxon>Eukaryota</taxon>
        <taxon>Fungi</taxon>
        <taxon>Dikarya</taxon>
        <taxon>Basidiomycota</taxon>
        <taxon>Agaricomycotina</taxon>
        <taxon>Agaricomycetes</taxon>
        <taxon>Agaricomycetidae</taxon>
        <taxon>Boletales</taxon>
        <taxon>Boletales incertae sedis</taxon>
        <taxon>Leucogyrophana</taxon>
    </lineage>
</organism>